<organism evidence="1 2">
    <name type="scientific">Porites lobata</name>
    <dbReference type="NCBI Taxonomy" id="104759"/>
    <lineage>
        <taxon>Eukaryota</taxon>
        <taxon>Metazoa</taxon>
        <taxon>Cnidaria</taxon>
        <taxon>Anthozoa</taxon>
        <taxon>Hexacorallia</taxon>
        <taxon>Scleractinia</taxon>
        <taxon>Fungiina</taxon>
        <taxon>Poritidae</taxon>
        <taxon>Porites</taxon>
    </lineage>
</organism>
<dbReference type="Pfam" id="PF10927">
    <property type="entry name" value="DUF2738"/>
    <property type="match status" value="1"/>
</dbReference>
<dbReference type="Pfam" id="PF19058">
    <property type="entry name" value="DUF5754"/>
    <property type="match status" value="1"/>
</dbReference>
<protein>
    <submittedName>
        <fullName evidence="1">Uncharacterized protein</fullName>
    </submittedName>
</protein>
<evidence type="ECO:0000313" key="1">
    <source>
        <dbReference type="EMBL" id="CAH3107243.1"/>
    </source>
</evidence>
<evidence type="ECO:0000313" key="2">
    <source>
        <dbReference type="Proteomes" id="UP001159405"/>
    </source>
</evidence>
<dbReference type="InterPro" id="IPR024416">
    <property type="entry name" value="DUF2738"/>
</dbReference>
<keyword evidence="2" id="KW-1185">Reference proteome</keyword>
<reference evidence="1 2" key="1">
    <citation type="submission" date="2022-05" db="EMBL/GenBank/DDBJ databases">
        <authorList>
            <consortium name="Genoscope - CEA"/>
            <person name="William W."/>
        </authorList>
    </citation>
    <scope>NUCLEOTIDE SEQUENCE [LARGE SCALE GENOMIC DNA]</scope>
</reference>
<gene>
    <name evidence="1" type="ORF">PLOB_00014835</name>
</gene>
<sequence>MEPRSKETTPTKEDLDFIVDDGYRHDVDPDYVPNEKYLVSGKEFKKLTRNAKKLGAESLDYSTRKNNKYMATLSSGKKVHFGSPKYPDYLIHQDKDRRDKYLSRATKIKNKQGDYENITQDNIIFNEAKEFKVKDSKIKYKRIPIEINYPNGKKGALVVESPVLFSFGVSEKKNQETGKLAGYSIPVFLWSKDSAPNPKELSFFETLNTVVSMCQSHLENEYGVDLASSLSSPFYYKQIEYIDKKGKKKTKVDESSTPVLYAKLIYSEKSKKILSLFKGKGGEDLNPFKYINQFCNVKLALIIEGIFISKTVTSLQIKVHECYVKPLKPRETLLTIDEEESEGEEITDQVVDDLLSSDKEENE</sequence>
<comment type="caution">
    <text evidence="1">The sequence shown here is derived from an EMBL/GenBank/DDBJ whole genome shotgun (WGS) entry which is preliminary data.</text>
</comment>
<dbReference type="InterPro" id="IPR043930">
    <property type="entry name" value="DUF5754"/>
</dbReference>
<accession>A0ABN8NI19</accession>
<dbReference type="EMBL" id="CALNXK010000019">
    <property type="protein sequence ID" value="CAH3107243.1"/>
    <property type="molecule type" value="Genomic_DNA"/>
</dbReference>
<dbReference type="Proteomes" id="UP001159405">
    <property type="component" value="Unassembled WGS sequence"/>
</dbReference>
<name>A0ABN8NI19_9CNID</name>
<proteinExistence type="predicted"/>